<dbReference type="Pfam" id="PF25601">
    <property type="entry name" value="AAA_lid_14"/>
    <property type="match status" value="1"/>
</dbReference>
<dbReference type="OrthoDB" id="9804019at2"/>
<keyword evidence="1" id="KW-0547">Nucleotide-binding</keyword>
<dbReference type="Gene3D" id="1.10.10.60">
    <property type="entry name" value="Homeodomain-like"/>
    <property type="match status" value="1"/>
</dbReference>
<keyword evidence="7" id="KW-1185">Reference proteome</keyword>
<protein>
    <submittedName>
        <fullName evidence="6">DNA-binding transcriptional response regulator, NtrC family, contains REC, AAA-type ATPase, and a Fis-type DNA-binding domains</fullName>
    </submittedName>
</protein>
<keyword evidence="6" id="KW-0238">DNA-binding</keyword>
<dbReference type="GO" id="GO:0043565">
    <property type="term" value="F:sequence-specific DNA binding"/>
    <property type="evidence" value="ECO:0007669"/>
    <property type="project" value="InterPro"/>
</dbReference>
<dbReference type="EMBL" id="FNYC01000005">
    <property type="protein sequence ID" value="SEJ15862.1"/>
    <property type="molecule type" value="Genomic_DNA"/>
</dbReference>
<dbReference type="Gene3D" id="3.40.50.300">
    <property type="entry name" value="P-loop containing nucleotide triphosphate hydrolases"/>
    <property type="match status" value="1"/>
</dbReference>
<dbReference type="Proteomes" id="UP000199420">
    <property type="component" value="Unassembled WGS sequence"/>
</dbReference>
<dbReference type="InterPro" id="IPR002197">
    <property type="entry name" value="HTH_Fis"/>
</dbReference>
<dbReference type="InterPro" id="IPR009057">
    <property type="entry name" value="Homeodomain-like_sf"/>
</dbReference>
<name>A0A1H6WTN1_9GAMM</name>
<reference evidence="6 7" key="1">
    <citation type="submission" date="2016-10" db="EMBL/GenBank/DDBJ databases">
        <authorList>
            <person name="de Groot N.N."/>
        </authorList>
    </citation>
    <scope>NUCLEOTIDE SEQUENCE [LARGE SCALE GENOMIC DNA]</scope>
    <source>
        <strain evidence="6 7">DSM 26515</strain>
    </source>
</reference>
<keyword evidence="2" id="KW-0067">ATP-binding</keyword>
<evidence type="ECO:0000259" key="5">
    <source>
        <dbReference type="PROSITE" id="PS50045"/>
    </source>
</evidence>
<dbReference type="PROSITE" id="PS50045">
    <property type="entry name" value="SIGMA54_INTERACT_4"/>
    <property type="match status" value="1"/>
</dbReference>
<dbReference type="PANTHER" id="PTHR32071:SF120">
    <property type="entry name" value="TRANSCRIPTIONAL REGULATOR-RELATED"/>
    <property type="match status" value="1"/>
</dbReference>
<dbReference type="PANTHER" id="PTHR32071">
    <property type="entry name" value="TRANSCRIPTIONAL REGULATORY PROTEIN"/>
    <property type="match status" value="1"/>
</dbReference>
<dbReference type="InterPro" id="IPR025944">
    <property type="entry name" value="Sigma_54_int_dom_CS"/>
</dbReference>
<dbReference type="PRINTS" id="PR01590">
    <property type="entry name" value="HTHFIS"/>
</dbReference>
<keyword evidence="3" id="KW-0805">Transcription regulation</keyword>
<dbReference type="InterPro" id="IPR003593">
    <property type="entry name" value="AAA+_ATPase"/>
</dbReference>
<dbReference type="SUPFAM" id="SSF46689">
    <property type="entry name" value="Homeodomain-like"/>
    <property type="match status" value="1"/>
</dbReference>
<dbReference type="SUPFAM" id="SSF52540">
    <property type="entry name" value="P-loop containing nucleoside triphosphate hydrolases"/>
    <property type="match status" value="1"/>
</dbReference>
<evidence type="ECO:0000313" key="7">
    <source>
        <dbReference type="Proteomes" id="UP000199420"/>
    </source>
</evidence>
<dbReference type="InterPro" id="IPR002078">
    <property type="entry name" value="Sigma_54_int"/>
</dbReference>
<dbReference type="Pfam" id="PF02954">
    <property type="entry name" value="HTH_8"/>
    <property type="match status" value="1"/>
</dbReference>
<organism evidence="6 7">
    <name type="scientific">Frateuria terrea</name>
    <dbReference type="NCBI Taxonomy" id="529704"/>
    <lineage>
        <taxon>Bacteria</taxon>
        <taxon>Pseudomonadati</taxon>
        <taxon>Pseudomonadota</taxon>
        <taxon>Gammaproteobacteria</taxon>
        <taxon>Lysobacterales</taxon>
        <taxon>Rhodanobacteraceae</taxon>
        <taxon>Frateuria</taxon>
    </lineage>
</organism>
<dbReference type="InterPro" id="IPR011006">
    <property type="entry name" value="CheY-like_superfamily"/>
</dbReference>
<sequence length="449" mass="48781">MVVAMALPRRCVVWFGRPAGAERDELEHSGWPVRVADVQASGVGARNGDVVVALADLRQGDDATLQAMEGMVAEHPGVPWIALVSPETPAHEPRVTSILRDCMAVFTSPIDLPRLRDALDRLGQGGVPARSKPDMPGLVGSSQAMQALRTSLRKYAPVDLPVLITGETGTGKEVAARAVHQLSPRAGRPFVAINCGALPSNLVQSELFGHERGAFTGATTRRIGHIESACGGTVFLDEIGDLPLDAQTNLLRFLQEGTIVRVGSSQSLRADVRVLAATHVDMEKAVAAGRFRQDLYYRLNVLRVQIPALREREGDVELLAQHFLDGFREHHDCHARAFNVAARRALREFPWPGNVRELVNRVQRAAVVADDTLIGVGDLDLPVRPGRSPVAGLDRARVSAERDALVACLRETRFNVSECARRLGIARVTVYRLCKKHGLALDELAQAAR</sequence>
<feature type="domain" description="Sigma-54 factor interaction" evidence="5">
    <location>
        <begin position="138"/>
        <end position="367"/>
    </location>
</feature>
<proteinExistence type="predicted"/>
<evidence type="ECO:0000256" key="4">
    <source>
        <dbReference type="ARBA" id="ARBA00023163"/>
    </source>
</evidence>
<dbReference type="STRING" id="529704.SAMN02927913_2555"/>
<dbReference type="Pfam" id="PF00158">
    <property type="entry name" value="Sigma54_activat"/>
    <property type="match status" value="1"/>
</dbReference>
<accession>A0A1H6WTN1</accession>
<dbReference type="InterPro" id="IPR045343">
    <property type="entry name" value="VpsR"/>
</dbReference>
<keyword evidence="4" id="KW-0804">Transcription</keyword>
<dbReference type="SMART" id="SM00382">
    <property type="entry name" value="AAA"/>
    <property type="match status" value="1"/>
</dbReference>
<dbReference type="SUPFAM" id="SSF52172">
    <property type="entry name" value="CheY-like"/>
    <property type="match status" value="1"/>
</dbReference>
<dbReference type="Pfam" id="PF20161">
    <property type="entry name" value="VpsR"/>
    <property type="match status" value="1"/>
</dbReference>
<dbReference type="GO" id="GO:0005524">
    <property type="term" value="F:ATP binding"/>
    <property type="evidence" value="ECO:0007669"/>
    <property type="project" value="UniProtKB-KW"/>
</dbReference>
<dbReference type="FunFam" id="3.40.50.300:FF:000006">
    <property type="entry name" value="DNA-binding transcriptional regulator NtrC"/>
    <property type="match status" value="1"/>
</dbReference>
<dbReference type="Gene3D" id="1.10.8.60">
    <property type="match status" value="1"/>
</dbReference>
<gene>
    <name evidence="6" type="ORF">SAMN04487997_2578</name>
</gene>
<evidence type="ECO:0000256" key="3">
    <source>
        <dbReference type="ARBA" id="ARBA00023015"/>
    </source>
</evidence>
<dbReference type="CDD" id="cd00009">
    <property type="entry name" value="AAA"/>
    <property type="match status" value="1"/>
</dbReference>
<evidence type="ECO:0000256" key="1">
    <source>
        <dbReference type="ARBA" id="ARBA00022741"/>
    </source>
</evidence>
<dbReference type="GO" id="GO:0006355">
    <property type="term" value="P:regulation of DNA-templated transcription"/>
    <property type="evidence" value="ECO:0007669"/>
    <property type="project" value="InterPro"/>
</dbReference>
<evidence type="ECO:0000256" key="2">
    <source>
        <dbReference type="ARBA" id="ARBA00022840"/>
    </source>
</evidence>
<dbReference type="AlphaFoldDB" id="A0A1H6WTN1"/>
<dbReference type="InterPro" id="IPR058031">
    <property type="entry name" value="AAA_lid_NorR"/>
</dbReference>
<dbReference type="InterPro" id="IPR027417">
    <property type="entry name" value="P-loop_NTPase"/>
</dbReference>
<evidence type="ECO:0000313" key="6">
    <source>
        <dbReference type="EMBL" id="SEJ15862.1"/>
    </source>
</evidence>
<dbReference type="PROSITE" id="PS00688">
    <property type="entry name" value="SIGMA54_INTERACT_3"/>
    <property type="match status" value="1"/>
</dbReference>